<dbReference type="Pfam" id="PF13675">
    <property type="entry name" value="PilJ"/>
    <property type="match status" value="1"/>
</dbReference>
<evidence type="ECO:0000256" key="1">
    <source>
        <dbReference type="ARBA" id="ARBA00004141"/>
    </source>
</evidence>
<protein>
    <submittedName>
        <fullName evidence="6">Type IV pili methyl-accepting chemotaxis transducer N-terminal domain-containing protein</fullName>
    </submittedName>
</protein>
<comment type="subcellular location">
    <subcellularLocation>
        <location evidence="1">Membrane</location>
        <topology evidence="1">Multi-pass membrane protein</topology>
    </subcellularLocation>
</comment>
<gene>
    <name evidence="6" type="ORF">JIN87_13195</name>
</gene>
<comment type="caution">
    <text evidence="6">The sequence shown here is derived from an EMBL/GenBank/DDBJ whole genome shotgun (WGS) entry which is preliminary data.</text>
</comment>
<feature type="domain" description="NarX-like N-terminal" evidence="5">
    <location>
        <begin position="78"/>
        <end position="142"/>
    </location>
</feature>
<evidence type="ECO:0000313" key="7">
    <source>
        <dbReference type="Proteomes" id="UP000617628"/>
    </source>
</evidence>
<dbReference type="RefSeq" id="WP_200356040.1">
    <property type="nucleotide sequence ID" value="NZ_JAENIL010000022.1"/>
</dbReference>
<sequence length="197" mass="22484">MQSVPELTESLSKRLDSMINDIERSAKMAKMVSMNASVIAVRNRSLSSEAFAFEAVAAQIMDISEASLDRIETLREILREMDSLTSIINKAGRQRMLSQRYMKLVLSARLDTEQDQSVTNELASLKQLFERSIHELIRCPLNTDTITNQLLLTQGYWDCFIASVERRDYSTATEQNETVLVEMNKAVQLYESLVHQK</sequence>
<keyword evidence="2" id="KW-0812">Transmembrane</keyword>
<dbReference type="AlphaFoldDB" id="A0A934RWK4"/>
<dbReference type="EMBL" id="JAENIL010000022">
    <property type="protein sequence ID" value="MBK1877826.1"/>
    <property type="molecule type" value="Genomic_DNA"/>
</dbReference>
<keyword evidence="7" id="KW-1185">Reference proteome</keyword>
<proteinExistence type="predicted"/>
<name>A0A934RWK4_9BACT</name>
<dbReference type="Gene3D" id="6.10.250.3200">
    <property type="match status" value="1"/>
</dbReference>
<reference evidence="6" key="1">
    <citation type="submission" date="2021-01" db="EMBL/GenBank/DDBJ databases">
        <title>Modified the classification status of verrucomicrobia.</title>
        <authorList>
            <person name="Feng X."/>
        </authorList>
    </citation>
    <scope>NUCLEOTIDE SEQUENCE</scope>
    <source>
        <strain evidence="6">KCTC 13126</strain>
    </source>
</reference>
<evidence type="ECO:0000256" key="3">
    <source>
        <dbReference type="ARBA" id="ARBA00022989"/>
    </source>
</evidence>
<evidence type="ECO:0000259" key="5">
    <source>
        <dbReference type="Pfam" id="PF13675"/>
    </source>
</evidence>
<dbReference type="GO" id="GO:0016020">
    <property type="term" value="C:membrane"/>
    <property type="evidence" value="ECO:0007669"/>
    <property type="project" value="UniProtKB-SubCell"/>
</dbReference>
<evidence type="ECO:0000256" key="4">
    <source>
        <dbReference type="ARBA" id="ARBA00023136"/>
    </source>
</evidence>
<keyword evidence="3" id="KW-1133">Transmembrane helix</keyword>
<accession>A0A934RWK4</accession>
<dbReference type="InterPro" id="IPR029095">
    <property type="entry name" value="NarX-like_N"/>
</dbReference>
<evidence type="ECO:0000256" key="2">
    <source>
        <dbReference type="ARBA" id="ARBA00022692"/>
    </source>
</evidence>
<organism evidence="6 7">
    <name type="scientific">Pelagicoccus mobilis</name>
    <dbReference type="NCBI Taxonomy" id="415221"/>
    <lineage>
        <taxon>Bacteria</taxon>
        <taxon>Pseudomonadati</taxon>
        <taxon>Verrucomicrobiota</taxon>
        <taxon>Opitutia</taxon>
        <taxon>Puniceicoccales</taxon>
        <taxon>Pelagicoccaceae</taxon>
        <taxon>Pelagicoccus</taxon>
    </lineage>
</organism>
<dbReference type="Proteomes" id="UP000617628">
    <property type="component" value="Unassembled WGS sequence"/>
</dbReference>
<keyword evidence="4" id="KW-0472">Membrane</keyword>
<evidence type="ECO:0000313" key="6">
    <source>
        <dbReference type="EMBL" id="MBK1877826.1"/>
    </source>
</evidence>